<organism evidence="2 3">
    <name type="scientific">Azonexus hydrophilus</name>
    <dbReference type="NCBI Taxonomy" id="418702"/>
    <lineage>
        <taxon>Bacteria</taxon>
        <taxon>Pseudomonadati</taxon>
        <taxon>Pseudomonadota</taxon>
        <taxon>Betaproteobacteria</taxon>
        <taxon>Rhodocyclales</taxon>
        <taxon>Azonexaceae</taxon>
        <taxon>Azonexus</taxon>
    </lineage>
</organism>
<dbReference type="RefSeq" id="WP_028994790.1">
    <property type="nucleotide sequence ID" value="NZ_CP151406.1"/>
</dbReference>
<dbReference type="Proteomes" id="UP001479520">
    <property type="component" value="Chromosome"/>
</dbReference>
<keyword evidence="3" id="KW-1185">Reference proteome</keyword>
<feature type="chain" id="PRO_5047196601" evidence="1">
    <location>
        <begin position="21"/>
        <end position="112"/>
    </location>
</feature>
<evidence type="ECO:0000313" key="3">
    <source>
        <dbReference type="Proteomes" id="UP001479520"/>
    </source>
</evidence>
<protein>
    <submittedName>
        <fullName evidence="2">Uncharacterized protein</fullName>
    </submittedName>
</protein>
<gene>
    <name evidence="2" type="ORF">AADV58_03655</name>
</gene>
<dbReference type="EMBL" id="CP151406">
    <property type="protein sequence ID" value="WZJ22260.1"/>
    <property type="molecule type" value="Genomic_DNA"/>
</dbReference>
<feature type="signal peptide" evidence="1">
    <location>
        <begin position="1"/>
        <end position="20"/>
    </location>
</feature>
<reference evidence="2 3" key="1">
    <citation type="submission" date="2024-04" db="EMBL/GenBank/DDBJ databases">
        <title>Dissimilatory iodate-reducing microorganisms contribute to the enrichment of iodine in groundwater.</title>
        <authorList>
            <person name="Jiang Z."/>
        </authorList>
    </citation>
    <scope>NUCLEOTIDE SEQUENCE [LARGE SCALE GENOMIC DNA]</scope>
    <source>
        <strain evidence="2 3">NCP973</strain>
    </source>
</reference>
<keyword evidence="1" id="KW-0732">Signal</keyword>
<name>A0ABZ2XLL3_9RHOO</name>
<accession>A0ABZ2XLL3</accession>
<evidence type="ECO:0000313" key="2">
    <source>
        <dbReference type="EMBL" id="WZJ22260.1"/>
    </source>
</evidence>
<sequence length="112" mass="11899">MTKSLPLLALLLTFASVTHADETALRQAIGELGTLNGIALACKQNALTARMREIMVDTVPKERNIGEVFEQATHASFLDFGSSGKVCPDGKSLAGDIDLAREKLRLAAGKTS</sequence>
<proteinExistence type="predicted"/>
<evidence type="ECO:0000256" key="1">
    <source>
        <dbReference type="SAM" id="SignalP"/>
    </source>
</evidence>